<feature type="region of interest" description="Disordered" evidence="5">
    <location>
        <begin position="179"/>
        <end position="245"/>
    </location>
</feature>
<feature type="compositionally biased region" description="Pro residues" evidence="5">
    <location>
        <begin position="36"/>
        <end position="59"/>
    </location>
</feature>
<evidence type="ECO:0000313" key="7">
    <source>
        <dbReference type="EMBL" id="TDD00701.1"/>
    </source>
</evidence>
<evidence type="ECO:0000256" key="6">
    <source>
        <dbReference type="SAM" id="Phobius"/>
    </source>
</evidence>
<reference evidence="7 8" key="1">
    <citation type="submission" date="2019-03" db="EMBL/GenBank/DDBJ databases">
        <title>Draft genome sequences of novel Actinobacteria.</title>
        <authorList>
            <person name="Sahin N."/>
            <person name="Ay H."/>
            <person name="Saygin H."/>
        </authorList>
    </citation>
    <scope>NUCLEOTIDE SEQUENCE [LARGE SCALE GENOMIC DNA]</scope>
    <source>
        <strain evidence="7 8">KC310</strain>
    </source>
</reference>
<dbReference type="InterPro" id="IPR007343">
    <property type="entry name" value="Uncharacterised_pept_Zn_put"/>
</dbReference>
<feature type="region of interest" description="Disordered" evidence="5">
    <location>
        <begin position="1"/>
        <end position="144"/>
    </location>
</feature>
<dbReference type="AlphaFoldDB" id="A0A4R4V7N7"/>
<keyword evidence="8" id="KW-1185">Reference proteome</keyword>
<dbReference type="PANTHER" id="PTHR30168:SF0">
    <property type="entry name" value="INNER MEMBRANE PROTEIN"/>
    <property type="match status" value="1"/>
</dbReference>
<evidence type="ECO:0000256" key="4">
    <source>
        <dbReference type="ARBA" id="ARBA00023136"/>
    </source>
</evidence>
<sequence length="489" mass="53907">MLLPQIWQGSAKSRRKATESRQPRERGDTVTGNGQYPPPPQGPGQPQRPPSLPWPPPGYRQPQPQGGGPHPPQQPPPPPPRPPQQHPQRPPQGTPYHQGPPQGGRQYGQQPPYGQPPHRQPPPPPPPPPPPLAPTLRWPHPPPRKKSGMGAVGVIGAVLGSVAALFVLIVVGAAFFKSASRSETSRPIAVPTYEPSERATDDDEPFPERTRTQEPTDEPTTSEPTSRPTERETEDTEQEPRQTVTLNTSLKNNTMYRAGILPRLKCPAGNASIFSHSQLKSLILKTGKCMDRAWKPILEKQGIEFSPPGYAIAARRGRGACGDYPSPGNIVPYYCPQNNTIYASTSAMARGNGNARGYGQIISWHGGIISMMAHEYGHHVQNITGLMNSWWRSTLDTSNRNAKLALSRRLELQATCFGGMWMRSVASSYPVSTSNRSRLFWFYGQVGDHPGYPRDHGKPVNNNRWFRQGWTKSKAYQCNTWMASSSATS</sequence>
<gene>
    <name evidence="7" type="ORF">E1292_28075</name>
</gene>
<keyword evidence="4 6" id="KW-0472">Membrane</keyword>
<proteinExistence type="predicted"/>
<keyword evidence="2 6" id="KW-0812">Transmembrane</keyword>
<feature type="compositionally biased region" description="Pro residues" evidence="5">
    <location>
        <begin position="113"/>
        <end position="133"/>
    </location>
</feature>
<dbReference type="GO" id="GO:0016020">
    <property type="term" value="C:membrane"/>
    <property type="evidence" value="ECO:0007669"/>
    <property type="project" value="UniProtKB-SubCell"/>
</dbReference>
<evidence type="ECO:0000313" key="8">
    <source>
        <dbReference type="Proteomes" id="UP000295258"/>
    </source>
</evidence>
<accession>A0A4R4V7N7</accession>
<dbReference type="EMBL" id="SMKO01000089">
    <property type="protein sequence ID" value="TDD00701.1"/>
    <property type="molecule type" value="Genomic_DNA"/>
</dbReference>
<comment type="caution">
    <text evidence="7">The sequence shown here is derived from an EMBL/GenBank/DDBJ whole genome shotgun (WGS) entry which is preliminary data.</text>
</comment>
<comment type="subcellular location">
    <subcellularLocation>
        <location evidence="1">Membrane</location>
        <topology evidence="1">Single-pass membrane protein</topology>
    </subcellularLocation>
</comment>
<evidence type="ECO:0000256" key="2">
    <source>
        <dbReference type="ARBA" id="ARBA00022692"/>
    </source>
</evidence>
<evidence type="ECO:0000256" key="5">
    <source>
        <dbReference type="SAM" id="MobiDB-lite"/>
    </source>
</evidence>
<keyword evidence="3 6" id="KW-1133">Transmembrane helix</keyword>
<organism evidence="7 8">
    <name type="scientific">Nonomuraea deserti</name>
    <dbReference type="NCBI Taxonomy" id="1848322"/>
    <lineage>
        <taxon>Bacteria</taxon>
        <taxon>Bacillati</taxon>
        <taxon>Actinomycetota</taxon>
        <taxon>Actinomycetes</taxon>
        <taxon>Streptosporangiales</taxon>
        <taxon>Streptosporangiaceae</taxon>
        <taxon>Nonomuraea</taxon>
    </lineage>
</organism>
<feature type="compositionally biased region" description="Basic and acidic residues" evidence="5">
    <location>
        <begin position="16"/>
        <end position="28"/>
    </location>
</feature>
<evidence type="ECO:0000256" key="1">
    <source>
        <dbReference type="ARBA" id="ARBA00004167"/>
    </source>
</evidence>
<protein>
    <submittedName>
        <fullName evidence="7">Peptidase</fullName>
    </submittedName>
</protein>
<evidence type="ECO:0000256" key="3">
    <source>
        <dbReference type="ARBA" id="ARBA00022989"/>
    </source>
</evidence>
<feature type="compositionally biased region" description="Low complexity" evidence="5">
    <location>
        <begin position="218"/>
        <end position="227"/>
    </location>
</feature>
<feature type="compositionally biased region" description="Pro residues" evidence="5">
    <location>
        <begin position="69"/>
        <end position="93"/>
    </location>
</feature>
<dbReference type="Proteomes" id="UP000295258">
    <property type="component" value="Unassembled WGS sequence"/>
</dbReference>
<name>A0A4R4V7N7_9ACTN</name>
<dbReference type="Pfam" id="PF04228">
    <property type="entry name" value="Zn_peptidase"/>
    <property type="match status" value="1"/>
</dbReference>
<dbReference type="PANTHER" id="PTHR30168">
    <property type="entry name" value="PUTATIVE MEMBRANE PROTEIN YPFJ"/>
    <property type="match status" value="1"/>
</dbReference>
<feature type="transmembrane region" description="Helical" evidence="6">
    <location>
        <begin position="151"/>
        <end position="176"/>
    </location>
</feature>